<dbReference type="Proteomes" id="UP000467260">
    <property type="component" value="Chromosome"/>
</dbReference>
<keyword evidence="3" id="KW-1185">Reference proteome</keyword>
<dbReference type="RefSeq" id="WP_085136893.1">
    <property type="nucleotide sequence ID" value="NZ_AP022609.1"/>
</dbReference>
<organism evidence="2 3">
    <name type="scientific">Mycolicibacter hiberniae</name>
    <dbReference type="NCBI Taxonomy" id="29314"/>
    <lineage>
        <taxon>Bacteria</taxon>
        <taxon>Bacillati</taxon>
        <taxon>Actinomycetota</taxon>
        <taxon>Actinomycetes</taxon>
        <taxon>Mycobacteriales</taxon>
        <taxon>Mycobacteriaceae</taxon>
        <taxon>Mycolicibacter</taxon>
    </lineage>
</organism>
<reference evidence="2 3" key="1">
    <citation type="journal article" date="2019" name="Emerg. Microbes Infect.">
        <title>Comprehensive subspecies identification of 175 nontuberculous mycobacteria species based on 7547 genomic profiles.</title>
        <authorList>
            <person name="Matsumoto Y."/>
            <person name="Kinjo T."/>
            <person name="Motooka D."/>
            <person name="Nabeya D."/>
            <person name="Jung N."/>
            <person name="Uechi K."/>
            <person name="Horii T."/>
            <person name="Iida T."/>
            <person name="Fujita J."/>
            <person name="Nakamura S."/>
        </authorList>
    </citation>
    <scope>NUCLEOTIDE SEQUENCE [LARGE SCALE GENOMIC DNA]</scope>
    <source>
        <strain evidence="2 3">JCM 13571</strain>
    </source>
</reference>
<accession>A0A7I7X0W1</accession>
<dbReference type="Pfam" id="PF06259">
    <property type="entry name" value="Abhydrolase_8"/>
    <property type="match status" value="1"/>
</dbReference>
<sequence length="558" mass="59142">MAFPTLSQVEGARWDFLRANATAWSSLAHTWEAAFTEIRDASASPGGTQWTGAGAEAFQQRAAADVVKVRGAADLLVKAAGIASRGADTQDGNKQSVLDAVNAAEREDFHVGEFFSVTDTWTYYTSAAEQAERENEAQRHADFITCRVHTLANNEDAIARNLTTTTAGLQGFTLPDEGTDGGAGAVDNHTPRPPPQDPKQFAQWWNRLTQAEKDAVYDRDHFIGNHPGMPFEDKTHYNMDRHLPELMANAQSNADTMQARFGQLARQVYMGDHSTATGSEMAELGPKLQAAKHSLAEYQGVQQAMHADPDGPSRYLGYLDDHGRAAVSIGNPDTARRNAVLVPGTGQDLTTMSGAADKSLRMFRAAHTADPNLLAGDVAVTTWMAYDRPMDVLQAAHTSYAHNGAAGLDSFEAGMRASHLGAPSLDTVIGHSYGSTLVGAASTDGHHLAADNVIAVGSPGMFADCASGLDLNPAAQVFASRADNDIITMATGFTLGPDPTTVDFGAIRLAADPGPPGIFGIPGTSIAAHSSYWDQGNRALLDFGAVIAGVQPPYVVVP</sequence>
<name>A0A7I7X0W1_9MYCO</name>
<dbReference type="AlphaFoldDB" id="A0A7I7X0W1"/>
<evidence type="ECO:0000313" key="3">
    <source>
        <dbReference type="Proteomes" id="UP000467260"/>
    </source>
</evidence>
<dbReference type="InterPro" id="IPR010427">
    <property type="entry name" value="DUF1023"/>
</dbReference>
<gene>
    <name evidence="2" type="ORF">MHIB_13380</name>
</gene>
<evidence type="ECO:0000313" key="2">
    <source>
        <dbReference type="EMBL" id="BBZ22920.1"/>
    </source>
</evidence>
<dbReference type="KEGG" id="mhib:MHIB_13380"/>
<dbReference type="EMBL" id="AP022609">
    <property type="protein sequence ID" value="BBZ22920.1"/>
    <property type="molecule type" value="Genomic_DNA"/>
</dbReference>
<evidence type="ECO:0000259" key="1">
    <source>
        <dbReference type="Pfam" id="PF06259"/>
    </source>
</evidence>
<proteinExistence type="predicted"/>
<dbReference type="OrthoDB" id="5969911at2"/>
<protein>
    <recommendedName>
        <fullName evidence="1">DUF1023 domain-containing protein</fullName>
    </recommendedName>
</protein>
<feature type="domain" description="DUF1023" evidence="1">
    <location>
        <begin position="321"/>
        <end position="489"/>
    </location>
</feature>